<dbReference type="HOGENOM" id="CLU_027974_0_1_1"/>
<dbReference type="GO" id="GO:0004535">
    <property type="term" value="F:poly(A)-specific ribonuclease activity"/>
    <property type="evidence" value="ECO:0000318"/>
    <property type="project" value="GO_Central"/>
</dbReference>
<comment type="similarity">
    <text evidence="4">Belongs to the CAF1 family.</text>
</comment>
<dbReference type="KEGG" id="tad:TRIADDRAFT_26102"/>
<dbReference type="InterPro" id="IPR012337">
    <property type="entry name" value="RNaseH-like_sf"/>
</dbReference>
<evidence type="ECO:0000256" key="10">
    <source>
        <dbReference type="ARBA" id="ARBA00022839"/>
    </source>
</evidence>
<evidence type="ECO:0000256" key="14">
    <source>
        <dbReference type="ARBA" id="ARBA00023242"/>
    </source>
</evidence>
<dbReference type="GO" id="GO:0003723">
    <property type="term" value="F:RNA binding"/>
    <property type="evidence" value="ECO:0007669"/>
    <property type="project" value="UniProtKB-KW"/>
</dbReference>
<dbReference type="Proteomes" id="UP000009022">
    <property type="component" value="Unassembled WGS sequence"/>
</dbReference>
<evidence type="ECO:0000256" key="9">
    <source>
        <dbReference type="ARBA" id="ARBA00022801"/>
    </source>
</evidence>
<dbReference type="FunCoup" id="B3RWN9">
    <property type="interactions" value="3017"/>
</dbReference>
<evidence type="ECO:0000256" key="2">
    <source>
        <dbReference type="ARBA" id="ARBA00004123"/>
    </source>
</evidence>
<keyword evidence="11" id="KW-0694">RNA-binding</keyword>
<evidence type="ECO:0000256" key="5">
    <source>
        <dbReference type="ARBA" id="ARBA00012161"/>
    </source>
</evidence>
<dbReference type="EMBL" id="DS985245">
    <property type="protein sequence ID" value="EDV25162.1"/>
    <property type="molecule type" value="Genomic_DNA"/>
</dbReference>
<dbReference type="GO" id="GO:0000932">
    <property type="term" value="C:P-body"/>
    <property type="evidence" value="ECO:0000318"/>
    <property type="project" value="GO_Central"/>
</dbReference>
<evidence type="ECO:0000256" key="7">
    <source>
        <dbReference type="ARBA" id="ARBA00022722"/>
    </source>
</evidence>
<dbReference type="Pfam" id="PF04857">
    <property type="entry name" value="CAF1"/>
    <property type="match status" value="2"/>
</dbReference>
<keyword evidence="13" id="KW-0804">Transcription</keyword>
<organism evidence="15 16">
    <name type="scientific">Trichoplax adhaerens</name>
    <name type="common">Trichoplax reptans</name>
    <dbReference type="NCBI Taxonomy" id="10228"/>
    <lineage>
        <taxon>Eukaryota</taxon>
        <taxon>Metazoa</taxon>
        <taxon>Placozoa</taxon>
        <taxon>Uniplacotomia</taxon>
        <taxon>Trichoplacea</taxon>
        <taxon>Trichoplacidae</taxon>
        <taxon>Trichoplax</taxon>
    </lineage>
</organism>
<dbReference type="InParanoid" id="B3RWN9"/>
<keyword evidence="12" id="KW-0805">Transcription regulation</keyword>
<evidence type="ECO:0000256" key="3">
    <source>
        <dbReference type="ARBA" id="ARBA00004496"/>
    </source>
</evidence>
<dbReference type="GeneID" id="6753835"/>
<evidence type="ECO:0000313" key="16">
    <source>
        <dbReference type="Proteomes" id="UP000009022"/>
    </source>
</evidence>
<keyword evidence="16" id="KW-1185">Reference proteome</keyword>
<keyword evidence="7" id="KW-0540">Nuclease</keyword>
<evidence type="ECO:0000256" key="1">
    <source>
        <dbReference type="ARBA" id="ARBA00001663"/>
    </source>
</evidence>
<dbReference type="eggNOG" id="KOG0304">
    <property type="taxonomic scope" value="Eukaryota"/>
</dbReference>
<dbReference type="STRING" id="10228.B3RWN9"/>
<evidence type="ECO:0000313" key="15">
    <source>
        <dbReference type="EMBL" id="EDV25162.1"/>
    </source>
</evidence>
<comment type="subcellular location">
    <subcellularLocation>
        <location evidence="3">Cytoplasm</location>
    </subcellularLocation>
    <subcellularLocation>
        <location evidence="2">Nucleus</location>
    </subcellularLocation>
</comment>
<accession>B3RWN9</accession>
<evidence type="ECO:0000256" key="11">
    <source>
        <dbReference type="ARBA" id="ARBA00022884"/>
    </source>
</evidence>
<keyword evidence="8" id="KW-0479">Metal-binding</keyword>
<proteinExistence type="inferred from homology"/>
<evidence type="ECO:0000256" key="6">
    <source>
        <dbReference type="ARBA" id="ARBA00022490"/>
    </source>
</evidence>
<dbReference type="EC" id="3.1.13.4" evidence="5"/>
<dbReference type="InterPro" id="IPR036397">
    <property type="entry name" value="RNaseH_sf"/>
</dbReference>
<name>B3RWN9_TRIAD</name>
<evidence type="ECO:0000256" key="4">
    <source>
        <dbReference type="ARBA" id="ARBA00008372"/>
    </source>
</evidence>
<sequence>MPAPTTSKYGIQDIWESNLEEEFDKIRDIVEDFPFIGMDTEFPGVVARPIGDFKSPTDYLYNLLKCNVDILRIIQIGLTFMNERGEKPHGISTWQFNFKFSLSEHMSAQDSIELLQRSGIQFKRHEEDGIDPNHFAELFITSGIVLTDNVTWLSFHSGYDFAYMMRLLTCTDLPNGESEFFDLLHVYFPSIYDIKYLMKSCKTLKGGLQEVADALQVDRVGPQHQAGSDSMLTGDTFFKMKMIFFENDIDESVYGGHLYGLGAPYSSTENAPHDSNDNM</sequence>
<dbReference type="GO" id="GO:0005634">
    <property type="term" value="C:nucleus"/>
    <property type="evidence" value="ECO:0007669"/>
    <property type="project" value="UniProtKB-SubCell"/>
</dbReference>
<protein>
    <recommendedName>
        <fullName evidence="5">poly(A)-specific ribonuclease</fullName>
        <ecNumber evidence="5">3.1.13.4</ecNumber>
    </recommendedName>
</protein>
<keyword evidence="10" id="KW-0269">Exonuclease</keyword>
<dbReference type="PANTHER" id="PTHR10797">
    <property type="entry name" value="CCR4-NOT TRANSCRIPTION COMPLEX SUBUNIT"/>
    <property type="match status" value="1"/>
</dbReference>
<dbReference type="AlphaFoldDB" id="B3RWN9"/>
<dbReference type="InterPro" id="IPR006941">
    <property type="entry name" value="RNase_CAF1"/>
</dbReference>
<dbReference type="OMA" id="HIREVWS"/>
<dbReference type="RefSeq" id="XP_002113052.1">
    <property type="nucleotide sequence ID" value="XM_002113016.1"/>
</dbReference>
<comment type="catalytic activity">
    <reaction evidence="1">
        <text>Exonucleolytic cleavage of poly(A) to 5'-AMP.</text>
        <dbReference type="EC" id="3.1.13.4"/>
    </reaction>
</comment>
<keyword evidence="6" id="KW-0963">Cytoplasm</keyword>
<evidence type="ECO:0000256" key="13">
    <source>
        <dbReference type="ARBA" id="ARBA00023163"/>
    </source>
</evidence>
<keyword evidence="14" id="KW-0539">Nucleus</keyword>
<dbReference type="GO" id="GO:0000288">
    <property type="term" value="P:nuclear-transcribed mRNA catabolic process, deadenylation-dependent decay"/>
    <property type="evidence" value="ECO:0000318"/>
    <property type="project" value="GO_Central"/>
</dbReference>
<dbReference type="PhylomeDB" id="B3RWN9"/>
<dbReference type="InterPro" id="IPR039637">
    <property type="entry name" value="CNOT7/CNOT8/Pop2"/>
</dbReference>
<reference evidence="15 16" key="1">
    <citation type="journal article" date="2008" name="Nature">
        <title>The Trichoplax genome and the nature of placozoans.</title>
        <authorList>
            <person name="Srivastava M."/>
            <person name="Begovic E."/>
            <person name="Chapman J."/>
            <person name="Putnam N.H."/>
            <person name="Hellsten U."/>
            <person name="Kawashima T."/>
            <person name="Kuo A."/>
            <person name="Mitros T."/>
            <person name="Salamov A."/>
            <person name="Carpenter M.L."/>
            <person name="Signorovitch A.Y."/>
            <person name="Moreno M.A."/>
            <person name="Kamm K."/>
            <person name="Grimwood J."/>
            <person name="Schmutz J."/>
            <person name="Shapiro H."/>
            <person name="Grigoriev I.V."/>
            <person name="Buss L.W."/>
            <person name="Schierwater B."/>
            <person name="Dellaporta S.L."/>
            <person name="Rokhsar D.S."/>
        </authorList>
    </citation>
    <scope>NUCLEOTIDE SEQUENCE [LARGE SCALE GENOMIC DNA]</scope>
    <source>
        <strain evidence="15 16">Grell-BS-1999</strain>
    </source>
</reference>
<dbReference type="GO" id="GO:0030015">
    <property type="term" value="C:CCR4-NOT core complex"/>
    <property type="evidence" value="ECO:0000318"/>
    <property type="project" value="GO_Central"/>
</dbReference>
<evidence type="ECO:0000256" key="12">
    <source>
        <dbReference type="ARBA" id="ARBA00023015"/>
    </source>
</evidence>
<evidence type="ECO:0000256" key="8">
    <source>
        <dbReference type="ARBA" id="ARBA00022723"/>
    </source>
</evidence>
<dbReference type="CTD" id="6753835"/>
<keyword evidence="9" id="KW-0378">Hydrolase</keyword>
<dbReference type="SUPFAM" id="SSF53098">
    <property type="entry name" value="Ribonuclease H-like"/>
    <property type="match status" value="1"/>
</dbReference>
<dbReference type="GO" id="GO:0046872">
    <property type="term" value="F:metal ion binding"/>
    <property type="evidence" value="ECO:0007669"/>
    <property type="project" value="UniProtKB-KW"/>
</dbReference>
<gene>
    <name evidence="15" type="ORF">TRIADDRAFT_26102</name>
</gene>
<dbReference type="Gene3D" id="3.30.420.10">
    <property type="entry name" value="Ribonuclease H-like superfamily/Ribonuclease H"/>
    <property type="match status" value="1"/>
</dbReference>
<dbReference type="FunFam" id="3.30.420.10:FF:000272">
    <property type="entry name" value="CCR4-NOT transcription complex subunit 8"/>
    <property type="match status" value="1"/>
</dbReference>
<dbReference type="OrthoDB" id="1164111at2759"/>